<evidence type="ECO:0000256" key="1">
    <source>
        <dbReference type="ARBA" id="ARBA00004167"/>
    </source>
</evidence>
<keyword evidence="2" id="KW-0490">MHC I</keyword>
<evidence type="ECO:0000256" key="3">
    <source>
        <dbReference type="ARBA" id="ARBA00022859"/>
    </source>
</evidence>
<evidence type="ECO:0000313" key="7">
    <source>
        <dbReference type="EMBL" id="KAJ8797495.1"/>
    </source>
</evidence>
<keyword evidence="6" id="KW-1133">Transmembrane helix</keyword>
<dbReference type="InterPro" id="IPR036179">
    <property type="entry name" value="Ig-like_dom_sf"/>
</dbReference>
<evidence type="ECO:0000256" key="6">
    <source>
        <dbReference type="SAM" id="Phobius"/>
    </source>
</evidence>
<dbReference type="Proteomes" id="UP001159641">
    <property type="component" value="Unassembled WGS sequence"/>
</dbReference>
<evidence type="ECO:0000256" key="2">
    <source>
        <dbReference type="ARBA" id="ARBA00022451"/>
    </source>
</evidence>
<feature type="transmembrane region" description="Helical" evidence="6">
    <location>
        <begin position="63"/>
        <end position="87"/>
    </location>
</feature>
<dbReference type="GO" id="GO:0030670">
    <property type="term" value="C:phagocytic vesicle membrane"/>
    <property type="evidence" value="ECO:0007669"/>
    <property type="project" value="UniProtKB-ARBA"/>
</dbReference>
<dbReference type="GO" id="GO:0005102">
    <property type="term" value="F:signaling receptor binding"/>
    <property type="evidence" value="ECO:0007669"/>
    <property type="project" value="TreeGrafter"/>
</dbReference>
<accession>A0AB34I3H0</accession>
<proteinExistence type="predicted"/>
<dbReference type="GO" id="GO:0001916">
    <property type="term" value="P:positive regulation of T cell mediated cytotoxicity"/>
    <property type="evidence" value="ECO:0007669"/>
    <property type="project" value="TreeGrafter"/>
</dbReference>
<keyword evidence="4 6" id="KW-0472">Membrane</keyword>
<dbReference type="CDD" id="cd07698">
    <property type="entry name" value="IgC1_MHC_I_alpha3"/>
    <property type="match status" value="1"/>
</dbReference>
<dbReference type="GO" id="GO:0002486">
    <property type="term" value="P:antigen processing and presentation of endogenous peptide antigen via MHC class I via ER pathway, TAP-independent"/>
    <property type="evidence" value="ECO:0007669"/>
    <property type="project" value="TreeGrafter"/>
</dbReference>
<dbReference type="PANTHER" id="PTHR16675:SF251">
    <property type="entry name" value="HLA CLASS I HISTOCOMPATIBILITY ANTIGEN, C ALPHA CHAIN"/>
    <property type="match status" value="1"/>
</dbReference>
<keyword evidence="5" id="KW-0325">Glycoprotein</keyword>
<dbReference type="GO" id="GO:0042605">
    <property type="term" value="F:peptide antigen binding"/>
    <property type="evidence" value="ECO:0007669"/>
    <property type="project" value="TreeGrafter"/>
</dbReference>
<organism evidence="7 8">
    <name type="scientific">Eschrichtius robustus</name>
    <name type="common">California gray whale</name>
    <name type="synonym">Eschrichtius gibbosus</name>
    <dbReference type="NCBI Taxonomy" id="9764"/>
    <lineage>
        <taxon>Eukaryota</taxon>
        <taxon>Metazoa</taxon>
        <taxon>Chordata</taxon>
        <taxon>Craniata</taxon>
        <taxon>Vertebrata</taxon>
        <taxon>Euteleostomi</taxon>
        <taxon>Mammalia</taxon>
        <taxon>Eutheria</taxon>
        <taxon>Laurasiatheria</taxon>
        <taxon>Artiodactyla</taxon>
        <taxon>Whippomorpha</taxon>
        <taxon>Cetacea</taxon>
        <taxon>Mysticeti</taxon>
        <taxon>Eschrichtiidae</taxon>
        <taxon>Eschrichtius</taxon>
    </lineage>
</organism>
<dbReference type="GO" id="GO:0005615">
    <property type="term" value="C:extracellular space"/>
    <property type="evidence" value="ECO:0007669"/>
    <property type="project" value="TreeGrafter"/>
</dbReference>
<comment type="subcellular location">
    <subcellularLocation>
        <location evidence="1">Membrane</location>
        <topology evidence="1">Single-pass membrane protein</topology>
    </subcellularLocation>
</comment>
<dbReference type="GO" id="GO:0009897">
    <property type="term" value="C:external side of plasma membrane"/>
    <property type="evidence" value="ECO:0007669"/>
    <property type="project" value="TreeGrafter"/>
</dbReference>
<dbReference type="SUPFAM" id="SSF48726">
    <property type="entry name" value="Immunoglobulin"/>
    <property type="match status" value="1"/>
</dbReference>
<dbReference type="InterPro" id="IPR003006">
    <property type="entry name" value="Ig/MHC_CS"/>
</dbReference>
<evidence type="ECO:0000313" key="8">
    <source>
        <dbReference type="Proteomes" id="UP001159641"/>
    </source>
</evidence>
<sequence>MELVETRPAGDGTFQKWAAVLVPSGEEQRYTCHVQHEGLPEPVTLRWEPTFLPISIKGNTAGVVFFMVIGAVAAGAVAAGAVVVGGFDVQEESISDSALGSDALTDSKGGTGGGCAEPSVDAACAHSVLTALWALMWSLLVTSSQLLCPCPFSRTLSHQDL</sequence>
<keyword evidence="6" id="KW-0812">Transmembrane</keyword>
<dbReference type="PANTHER" id="PTHR16675">
    <property type="entry name" value="MHC CLASS I-RELATED"/>
    <property type="match status" value="1"/>
</dbReference>
<dbReference type="GO" id="GO:0006955">
    <property type="term" value="P:immune response"/>
    <property type="evidence" value="ECO:0007669"/>
    <property type="project" value="TreeGrafter"/>
</dbReference>
<protein>
    <submittedName>
        <fullName evidence="7">Uncharacterized protein</fullName>
    </submittedName>
</protein>
<evidence type="ECO:0000256" key="5">
    <source>
        <dbReference type="ARBA" id="ARBA00023180"/>
    </source>
</evidence>
<keyword evidence="8" id="KW-1185">Reference proteome</keyword>
<dbReference type="InterPro" id="IPR013783">
    <property type="entry name" value="Ig-like_fold"/>
</dbReference>
<dbReference type="AlphaFoldDB" id="A0AB34I3H0"/>
<reference evidence="7 8" key="1">
    <citation type="submission" date="2022-11" db="EMBL/GenBank/DDBJ databases">
        <title>Whole genome sequence of Eschrichtius robustus ER-17-0199.</title>
        <authorList>
            <person name="Bruniche-Olsen A."/>
            <person name="Black A.N."/>
            <person name="Fields C.J."/>
            <person name="Walden K."/>
            <person name="Dewoody J.A."/>
        </authorList>
    </citation>
    <scope>NUCLEOTIDE SEQUENCE [LARGE SCALE GENOMIC DNA]</scope>
    <source>
        <strain evidence="7">ER-17-0199</strain>
        <tissue evidence="7">Blubber</tissue>
    </source>
</reference>
<dbReference type="Gene3D" id="2.60.40.10">
    <property type="entry name" value="Immunoglobulins"/>
    <property type="match status" value="1"/>
</dbReference>
<dbReference type="GO" id="GO:0042612">
    <property type="term" value="C:MHC class I protein complex"/>
    <property type="evidence" value="ECO:0007669"/>
    <property type="project" value="UniProtKB-KW"/>
</dbReference>
<comment type="caution">
    <text evidence="7">The sequence shown here is derived from an EMBL/GenBank/DDBJ whole genome shotgun (WGS) entry which is preliminary data.</text>
</comment>
<gene>
    <name evidence="7" type="ORF">J1605_017368</name>
</gene>
<dbReference type="InterPro" id="IPR050208">
    <property type="entry name" value="MHC_class-I_related"/>
</dbReference>
<dbReference type="PROSITE" id="PS00290">
    <property type="entry name" value="IG_MHC"/>
    <property type="match status" value="1"/>
</dbReference>
<keyword evidence="3" id="KW-0391">Immunity</keyword>
<dbReference type="GO" id="GO:0098553">
    <property type="term" value="C:lumenal side of endoplasmic reticulum membrane"/>
    <property type="evidence" value="ECO:0007669"/>
    <property type="project" value="UniProtKB-ARBA"/>
</dbReference>
<evidence type="ECO:0000256" key="4">
    <source>
        <dbReference type="ARBA" id="ARBA00023136"/>
    </source>
</evidence>
<name>A0AB34I3H0_ESCRO</name>
<dbReference type="EMBL" id="JAIQCJ010000214">
    <property type="protein sequence ID" value="KAJ8797495.1"/>
    <property type="molecule type" value="Genomic_DNA"/>
</dbReference>
<dbReference type="GO" id="GO:0002476">
    <property type="term" value="P:antigen processing and presentation of endogenous peptide antigen via MHC class Ib"/>
    <property type="evidence" value="ECO:0007669"/>
    <property type="project" value="TreeGrafter"/>
</dbReference>